<feature type="region of interest" description="Disordered" evidence="1">
    <location>
        <begin position="124"/>
        <end position="158"/>
    </location>
</feature>
<dbReference type="InterPro" id="IPR046193">
    <property type="entry name" value="DUF6221"/>
</dbReference>
<protein>
    <submittedName>
        <fullName evidence="2">Uncharacterized protein</fullName>
    </submittedName>
</protein>
<proteinExistence type="predicted"/>
<feature type="compositionally biased region" description="Basic and acidic residues" evidence="1">
    <location>
        <begin position="124"/>
        <end position="134"/>
    </location>
</feature>
<reference evidence="2 3" key="1">
    <citation type="submission" date="2024-09" db="EMBL/GenBank/DDBJ databases">
        <authorList>
            <person name="Sun Q."/>
            <person name="Mori K."/>
        </authorList>
    </citation>
    <scope>NUCLEOTIDE SEQUENCE [LARGE SCALE GENOMIC DNA]</scope>
    <source>
        <strain evidence="2 3">CGMCC 1.15906</strain>
    </source>
</reference>
<dbReference type="Proteomes" id="UP001589890">
    <property type="component" value="Unassembled WGS sequence"/>
</dbReference>
<feature type="compositionally biased region" description="Basic and acidic residues" evidence="1">
    <location>
        <begin position="141"/>
        <end position="156"/>
    </location>
</feature>
<dbReference type="RefSeq" id="WP_380049338.1">
    <property type="nucleotide sequence ID" value="NZ_JBHLTC010000022.1"/>
</dbReference>
<feature type="compositionally biased region" description="Basic and acidic residues" evidence="1">
    <location>
        <begin position="17"/>
        <end position="32"/>
    </location>
</feature>
<gene>
    <name evidence="2" type="ORF">ACFFGN_18955</name>
</gene>
<evidence type="ECO:0000256" key="1">
    <source>
        <dbReference type="SAM" id="MobiDB-lite"/>
    </source>
</evidence>
<sequence>MTLTEFLTARYDEAEAAERTRMRQRRDVKQPHTVELGGPDPGWTRFKLERDDWWDSLPDAEYNKRYMESVPDPAVLADIAAKRAILADYQAEVAKHAEYWERQRARPTSELHADRAHPDYEYRTTEGQRKHWDDADVPPIDNDKLEPEPGWERNVEEGDNGWQRFDYTEESYWRRLLPEEQRRGPFVPPIPRHIKHLASPYADHPDYQEAWRP</sequence>
<dbReference type="Pfam" id="PF19730">
    <property type="entry name" value="DUF6221"/>
    <property type="match status" value="1"/>
</dbReference>
<name>A0ABV6QNF7_9ACTN</name>
<organism evidence="2 3">
    <name type="scientific">Kribbella deserti</name>
    <dbReference type="NCBI Taxonomy" id="1926257"/>
    <lineage>
        <taxon>Bacteria</taxon>
        <taxon>Bacillati</taxon>
        <taxon>Actinomycetota</taxon>
        <taxon>Actinomycetes</taxon>
        <taxon>Propionibacteriales</taxon>
        <taxon>Kribbellaceae</taxon>
        <taxon>Kribbella</taxon>
    </lineage>
</organism>
<dbReference type="EMBL" id="JBHLTC010000022">
    <property type="protein sequence ID" value="MFC0626165.1"/>
    <property type="molecule type" value="Genomic_DNA"/>
</dbReference>
<accession>A0ABV6QNF7</accession>
<feature type="region of interest" description="Disordered" evidence="1">
    <location>
        <begin position="17"/>
        <end position="41"/>
    </location>
</feature>
<keyword evidence="3" id="KW-1185">Reference proteome</keyword>
<evidence type="ECO:0000313" key="3">
    <source>
        <dbReference type="Proteomes" id="UP001589890"/>
    </source>
</evidence>
<evidence type="ECO:0000313" key="2">
    <source>
        <dbReference type="EMBL" id="MFC0626165.1"/>
    </source>
</evidence>
<comment type="caution">
    <text evidence="2">The sequence shown here is derived from an EMBL/GenBank/DDBJ whole genome shotgun (WGS) entry which is preliminary data.</text>
</comment>